<proteinExistence type="inferred from homology"/>
<evidence type="ECO:0000256" key="2">
    <source>
        <dbReference type="ARBA" id="ARBA00022884"/>
    </source>
</evidence>
<name>A0A0W8F0G0_9ZZZZ</name>
<sequence length="112" mass="12291">MMPGNINPKKMKQMMKQLGMQMEQIEDVQRIVIYTPKGNYIFDTADVTAMTMQGVTTYQVAGEARFEAAAPEIPDDDVQLVAEQAGVSPEAAREALIVCRGDIAEAILKVSK</sequence>
<dbReference type="GO" id="GO:0003723">
    <property type="term" value="F:RNA binding"/>
    <property type="evidence" value="ECO:0007669"/>
    <property type="project" value="UniProtKB-KW"/>
</dbReference>
<dbReference type="GO" id="GO:0015031">
    <property type="term" value="P:protein transport"/>
    <property type="evidence" value="ECO:0007669"/>
    <property type="project" value="UniProtKB-KW"/>
</dbReference>
<feature type="domain" description="NAC-A/B" evidence="4">
    <location>
        <begin position="5"/>
        <end position="73"/>
    </location>
</feature>
<dbReference type="Gene3D" id="2.20.70.30">
    <property type="entry name" value="Nascent polypeptide-associated complex domain"/>
    <property type="match status" value="1"/>
</dbReference>
<keyword evidence="1" id="KW-0813">Transport</keyword>
<dbReference type="AlphaFoldDB" id="A0A0W8F0G0"/>
<evidence type="ECO:0000256" key="1">
    <source>
        <dbReference type="ARBA" id="ARBA00022448"/>
    </source>
</evidence>
<dbReference type="CDD" id="cd14359">
    <property type="entry name" value="UBA_AeNAC"/>
    <property type="match status" value="1"/>
</dbReference>
<dbReference type="Pfam" id="PF01849">
    <property type="entry name" value="NAC"/>
    <property type="match status" value="1"/>
</dbReference>
<accession>A0A0W8F0G0</accession>
<dbReference type="NCBIfam" id="TIGR00264">
    <property type="entry name" value="archaeal-type nascent polypeptide-associated complex protein"/>
    <property type="match status" value="1"/>
</dbReference>
<dbReference type="EMBL" id="LNQE01001665">
    <property type="protein sequence ID" value="KUG14394.1"/>
    <property type="molecule type" value="Genomic_DNA"/>
</dbReference>
<organism evidence="5">
    <name type="scientific">hydrocarbon metagenome</name>
    <dbReference type="NCBI Taxonomy" id="938273"/>
    <lineage>
        <taxon>unclassified sequences</taxon>
        <taxon>metagenomes</taxon>
        <taxon>ecological metagenomes</taxon>
    </lineage>
</organism>
<dbReference type="InterPro" id="IPR005231">
    <property type="entry name" value="NAC_arc"/>
</dbReference>
<evidence type="ECO:0000313" key="5">
    <source>
        <dbReference type="EMBL" id="KUG14394.1"/>
    </source>
</evidence>
<reference evidence="5" key="1">
    <citation type="journal article" date="2015" name="Proc. Natl. Acad. Sci. U.S.A.">
        <title>Networks of energetic and metabolic interactions define dynamics in microbial communities.</title>
        <authorList>
            <person name="Embree M."/>
            <person name="Liu J.K."/>
            <person name="Al-Bassam M.M."/>
            <person name="Zengler K."/>
        </authorList>
    </citation>
    <scope>NUCLEOTIDE SEQUENCE</scope>
</reference>
<dbReference type="InterPro" id="IPR002715">
    <property type="entry name" value="Nas_poly-pep-assoc_cplx_dom"/>
</dbReference>
<keyword evidence="2" id="KW-0694">RNA-binding</keyword>
<dbReference type="HAMAP" id="MF_00814">
    <property type="entry name" value="NAC_arch"/>
    <property type="match status" value="1"/>
</dbReference>
<evidence type="ECO:0000259" key="4">
    <source>
        <dbReference type="PROSITE" id="PS51151"/>
    </source>
</evidence>
<gene>
    <name evidence="5" type="ORF">ASZ90_015987</name>
</gene>
<dbReference type="PROSITE" id="PS51151">
    <property type="entry name" value="NAC_AB"/>
    <property type="match status" value="1"/>
</dbReference>
<evidence type="ECO:0000256" key="3">
    <source>
        <dbReference type="ARBA" id="ARBA00022927"/>
    </source>
</evidence>
<dbReference type="SMART" id="SM01407">
    <property type="entry name" value="NAC"/>
    <property type="match status" value="1"/>
</dbReference>
<dbReference type="InterPro" id="IPR038187">
    <property type="entry name" value="NAC_A/B_dom_sf"/>
</dbReference>
<keyword evidence="3" id="KW-0653">Protein transport</keyword>
<protein>
    <submittedName>
        <fullName evidence="5">Nascent polypeptide-associated complex protein</fullName>
    </submittedName>
</protein>
<dbReference type="Gene3D" id="1.10.8.10">
    <property type="entry name" value="DNA helicase RuvA subunit, C-terminal domain"/>
    <property type="match status" value="1"/>
</dbReference>
<comment type="caution">
    <text evidence="5">The sequence shown here is derived from an EMBL/GenBank/DDBJ whole genome shotgun (WGS) entry which is preliminary data.</text>
</comment>